<organism evidence="9 10">
    <name type="scientific">Amedibacterium intestinale</name>
    <dbReference type="NCBI Taxonomy" id="2583452"/>
    <lineage>
        <taxon>Bacteria</taxon>
        <taxon>Bacillati</taxon>
        <taxon>Bacillota</taxon>
        <taxon>Erysipelotrichia</taxon>
        <taxon>Erysipelotrichales</taxon>
        <taxon>Erysipelotrichaceae</taxon>
        <taxon>Amedibacterium</taxon>
    </lineage>
</organism>
<dbReference type="Gene3D" id="3.40.640.10">
    <property type="entry name" value="Type I PLP-dependent aspartate aminotransferase-like (Major domain)"/>
    <property type="match status" value="1"/>
</dbReference>
<dbReference type="PIRSF" id="PIRSF005572">
    <property type="entry name" value="NifS"/>
    <property type="match status" value="1"/>
</dbReference>
<keyword evidence="5" id="KW-0408">Iron</keyword>
<sequence length="376" mass="42198">MIYLDYASTTPIRKEVLETYTMLLHKYYGNSDSLHEIGRETSKLMEQSRAQIAQLLHVHKDEIIFTSCASESNNYAIKGFAWQNKRRGNHIISSCVEHSSVSMALEQLKEVFGFEITYLPVYEDGKIRLDDLKKALRKDTILVSIMMVNNETGAINPIKECADYVHKNSRAFFHVDGVQALGKVDIPLESVDMATFSAHKIYGVKGSAILYKKSNIELLPLISGGQQEYGLRAGTSNAPANIIFAKTLRLMLEEKDKNLIYVQKLNEVLRKEISNMEDMVINSPEDASPYILNISCLKIGSEVMLNALNRKGFAVSAQSTCSSHSKAVSKVLLAMGAGELRATHAIRISLSHLTTMKEIQGFLQALKEIYYDYRTK</sequence>
<evidence type="ECO:0000256" key="4">
    <source>
        <dbReference type="ARBA" id="ARBA00022898"/>
    </source>
</evidence>
<dbReference type="Proteomes" id="UP000464754">
    <property type="component" value="Chromosome"/>
</dbReference>
<dbReference type="InterPro" id="IPR016454">
    <property type="entry name" value="Cysteine_dSase"/>
</dbReference>
<evidence type="ECO:0000259" key="8">
    <source>
        <dbReference type="Pfam" id="PF00266"/>
    </source>
</evidence>
<protein>
    <submittedName>
        <fullName evidence="9">Aminotransferase V</fullName>
    </submittedName>
</protein>
<comment type="cofactor">
    <cofactor evidence="1 7">
        <name>pyridoxal 5'-phosphate</name>
        <dbReference type="ChEBI" id="CHEBI:597326"/>
    </cofactor>
</comment>
<dbReference type="InterPro" id="IPR020578">
    <property type="entry name" value="Aminotrans_V_PyrdxlP_BS"/>
</dbReference>
<evidence type="ECO:0000256" key="2">
    <source>
        <dbReference type="ARBA" id="ARBA00006490"/>
    </source>
</evidence>
<dbReference type="InterPro" id="IPR015422">
    <property type="entry name" value="PyrdxlP-dep_Trfase_small"/>
</dbReference>
<feature type="domain" description="Aminotransferase class V" evidence="8">
    <location>
        <begin position="2"/>
        <end position="361"/>
    </location>
</feature>
<dbReference type="SUPFAM" id="SSF53383">
    <property type="entry name" value="PLP-dependent transferases"/>
    <property type="match status" value="1"/>
</dbReference>
<dbReference type="GO" id="GO:0046872">
    <property type="term" value="F:metal ion binding"/>
    <property type="evidence" value="ECO:0007669"/>
    <property type="project" value="UniProtKB-KW"/>
</dbReference>
<dbReference type="Gene3D" id="3.90.1150.10">
    <property type="entry name" value="Aspartate Aminotransferase, domain 1"/>
    <property type="match status" value="1"/>
</dbReference>
<proteinExistence type="inferred from homology"/>
<dbReference type="PANTHER" id="PTHR11601">
    <property type="entry name" value="CYSTEINE DESULFURYLASE FAMILY MEMBER"/>
    <property type="match status" value="1"/>
</dbReference>
<dbReference type="KEGG" id="aarg:Aargi30884_07150"/>
<dbReference type="GO" id="GO:0008483">
    <property type="term" value="F:transaminase activity"/>
    <property type="evidence" value="ECO:0007669"/>
    <property type="project" value="UniProtKB-KW"/>
</dbReference>
<evidence type="ECO:0000256" key="1">
    <source>
        <dbReference type="ARBA" id="ARBA00001933"/>
    </source>
</evidence>
<dbReference type="Gene3D" id="1.10.260.50">
    <property type="match status" value="1"/>
</dbReference>
<accession>A0A6N4TI71</accession>
<dbReference type="AlphaFoldDB" id="A0A6N4TI71"/>
<name>A0A6N4TI71_9FIRM</name>
<reference evidence="10" key="1">
    <citation type="submission" date="2019-05" db="EMBL/GenBank/DDBJ databases">
        <title>Complete genome sequencing of Absiella argi strain JCM 30884.</title>
        <authorList>
            <person name="Sakamoto M."/>
            <person name="Murakami T."/>
            <person name="Mori H."/>
        </authorList>
    </citation>
    <scope>NUCLEOTIDE SEQUENCE [LARGE SCALE GENOMIC DNA]</scope>
    <source>
        <strain evidence="10">JCM 30884</strain>
    </source>
</reference>
<evidence type="ECO:0000313" key="9">
    <source>
        <dbReference type="EMBL" id="BBK21812.1"/>
    </source>
</evidence>
<dbReference type="InterPro" id="IPR000192">
    <property type="entry name" value="Aminotrans_V_dom"/>
</dbReference>
<dbReference type="EMBL" id="AP019695">
    <property type="protein sequence ID" value="BBK21812.1"/>
    <property type="molecule type" value="Genomic_DNA"/>
</dbReference>
<evidence type="ECO:0000256" key="7">
    <source>
        <dbReference type="RuleBase" id="RU004504"/>
    </source>
</evidence>
<dbReference type="Pfam" id="PF00266">
    <property type="entry name" value="Aminotran_5"/>
    <property type="match status" value="1"/>
</dbReference>
<keyword evidence="6" id="KW-0411">Iron-sulfur</keyword>
<keyword evidence="9" id="KW-0808">Transferase</keyword>
<keyword evidence="3" id="KW-0479">Metal-binding</keyword>
<dbReference type="GO" id="GO:0051536">
    <property type="term" value="F:iron-sulfur cluster binding"/>
    <property type="evidence" value="ECO:0007669"/>
    <property type="project" value="UniProtKB-KW"/>
</dbReference>
<keyword evidence="10" id="KW-1185">Reference proteome</keyword>
<dbReference type="RefSeq" id="WP_115715010.1">
    <property type="nucleotide sequence ID" value="NZ_AP019695.1"/>
</dbReference>
<gene>
    <name evidence="9" type="ORF">Aargi30884_07150</name>
</gene>
<keyword evidence="4" id="KW-0663">Pyridoxal phosphate</keyword>
<dbReference type="PANTHER" id="PTHR11601:SF50">
    <property type="entry name" value="CYSTEINE DESULFURASE ISCS 2-RELATED"/>
    <property type="match status" value="1"/>
</dbReference>
<dbReference type="InterPro" id="IPR015424">
    <property type="entry name" value="PyrdxlP-dep_Trfase"/>
</dbReference>
<evidence type="ECO:0000256" key="5">
    <source>
        <dbReference type="ARBA" id="ARBA00023004"/>
    </source>
</evidence>
<comment type="similarity">
    <text evidence="2">Belongs to the class-V pyridoxal-phosphate-dependent aminotransferase family. NifS/IscS subfamily.</text>
</comment>
<evidence type="ECO:0000313" key="10">
    <source>
        <dbReference type="Proteomes" id="UP000464754"/>
    </source>
</evidence>
<dbReference type="InterPro" id="IPR015421">
    <property type="entry name" value="PyrdxlP-dep_Trfase_major"/>
</dbReference>
<dbReference type="PROSITE" id="PS00595">
    <property type="entry name" value="AA_TRANSFER_CLASS_5"/>
    <property type="match status" value="1"/>
</dbReference>
<evidence type="ECO:0000256" key="6">
    <source>
        <dbReference type="ARBA" id="ARBA00023014"/>
    </source>
</evidence>
<evidence type="ECO:0000256" key="3">
    <source>
        <dbReference type="ARBA" id="ARBA00022723"/>
    </source>
</evidence>
<keyword evidence="9" id="KW-0032">Aminotransferase</keyword>